<organism evidence="1 2">
    <name type="scientific">Saponaria officinalis</name>
    <name type="common">Common soapwort</name>
    <name type="synonym">Lychnis saponaria</name>
    <dbReference type="NCBI Taxonomy" id="3572"/>
    <lineage>
        <taxon>Eukaryota</taxon>
        <taxon>Viridiplantae</taxon>
        <taxon>Streptophyta</taxon>
        <taxon>Embryophyta</taxon>
        <taxon>Tracheophyta</taxon>
        <taxon>Spermatophyta</taxon>
        <taxon>Magnoliopsida</taxon>
        <taxon>eudicotyledons</taxon>
        <taxon>Gunneridae</taxon>
        <taxon>Pentapetalae</taxon>
        <taxon>Caryophyllales</taxon>
        <taxon>Caryophyllaceae</taxon>
        <taxon>Caryophylleae</taxon>
        <taxon>Saponaria</taxon>
    </lineage>
</organism>
<evidence type="ECO:0000313" key="1">
    <source>
        <dbReference type="EMBL" id="KAK9705778.1"/>
    </source>
</evidence>
<sequence length="113" mass="13187">MRLKKAIKPVFASTWDYGFGSKLFYAQEGRTKSRFRVRTFGDCLIGKFETVREESGSLKLAGSVSFYEKILPLGHIVCCYGWECSEDDDISLSRLLELWRVTSVQERFYHHNY</sequence>
<evidence type="ECO:0000313" key="2">
    <source>
        <dbReference type="Proteomes" id="UP001443914"/>
    </source>
</evidence>
<keyword evidence="2" id="KW-1185">Reference proteome</keyword>
<proteinExistence type="predicted"/>
<dbReference type="EMBL" id="JBDFQZ010000007">
    <property type="protein sequence ID" value="KAK9705778.1"/>
    <property type="molecule type" value="Genomic_DNA"/>
</dbReference>
<gene>
    <name evidence="1" type="ORF">RND81_07G081000</name>
</gene>
<dbReference type="AlphaFoldDB" id="A0AAW1JS16"/>
<name>A0AAW1JS16_SAPOF</name>
<comment type="caution">
    <text evidence="1">The sequence shown here is derived from an EMBL/GenBank/DDBJ whole genome shotgun (WGS) entry which is preliminary data.</text>
</comment>
<reference evidence="1" key="1">
    <citation type="submission" date="2024-03" db="EMBL/GenBank/DDBJ databases">
        <title>WGS assembly of Saponaria officinalis var. Norfolk2.</title>
        <authorList>
            <person name="Jenkins J."/>
            <person name="Shu S."/>
            <person name="Grimwood J."/>
            <person name="Barry K."/>
            <person name="Goodstein D."/>
            <person name="Schmutz J."/>
            <person name="Leebens-Mack J."/>
            <person name="Osbourn A."/>
        </authorList>
    </citation>
    <scope>NUCLEOTIDE SEQUENCE [LARGE SCALE GENOMIC DNA]</scope>
    <source>
        <strain evidence="1">JIC</strain>
    </source>
</reference>
<protein>
    <submittedName>
        <fullName evidence="1">Uncharacterized protein</fullName>
    </submittedName>
</protein>
<dbReference type="Proteomes" id="UP001443914">
    <property type="component" value="Unassembled WGS sequence"/>
</dbReference>
<accession>A0AAW1JS16</accession>